<sequence>MANNTFNTLVGDLRLSEMISQEIRILLNDTSNLRNSAYLDFVGSINGMGSDTIRVRQAGYGQDLMAQYTGGAEDTAIASTSLTDAHADVVVKRLALGYGLSDLASLTGMGGANEVDPFRIAAALAASYEASFADLTADVMDGFSTSVNAVSGGAPAVLTVEEFVSAIGVLEQASSGKGVDGP</sequence>
<comment type="caution">
    <text evidence="1">The sequence shown here is derived from an EMBL/GenBank/DDBJ whole genome shotgun (WGS) entry which is preliminary data.</text>
</comment>
<gene>
    <name evidence="1" type="ORF">S01H1_08192</name>
</gene>
<dbReference type="EMBL" id="BARS01004204">
    <property type="protein sequence ID" value="GAF74589.1"/>
    <property type="molecule type" value="Genomic_DNA"/>
</dbReference>
<protein>
    <submittedName>
        <fullName evidence="1">Uncharacterized protein</fullName>
    </submittedName>
</protein>
<reference evidence="1" key="1">
    <citation type="journal article" date="2014" name="Front. Microbiol.">
        <title>High frequency of phylogenetically diverse reductive dehalogenase-homologous genes in deep subseafloor sedimentary metagenomes.</title>
        <authorList>
            <person name="Kawai M."/>
            <person name="Futagami T."/>
            <person name="Toyoda A."/>
            <person name="Takaki Y."/>
            <person name="Nishi S."/>
            <person name="Hori S."/>
            <person name="Arai W."/>
            <person name="Tsubouchi T."/>
            <person name="Morono Y."/>
            <person name="Uchiyama I."/>
            <person name="Ito T."/>
            <person name="Fujiyama A."/>
            <person name="Inagaki F."/>
            <person name="Takami H."/>
        </authorList>
    </citation>
    <scope>NUCLEOTIDE SEQUENCE</scope>
    <source>
        <strain evidence="1">Expedition CK06-06</strain>
    </source>
</reference>
<feature type="non-terminal residue" evidence="1">
    <location>
        <position position="182"/>
    </location>
</feature>
<proteinExistence type="predicted"/>
<name>X0S0K0_9ZZZZ</name>
<accession>X0S0K0</accession>
<dbReference type="AlphaFoldDB" id="X0S0K0"/>
<evidence type="ECO:0000313" key="1">
    <source>
        <dbReference type="EMBL" id="GAF74589.1"/>
    </source>
</evidence>
<organism evidence="1">
    <name type="scientific">marine sediment metagenome</name>
    <dbReference type="NCBI Taxonomy" id="412755"/>
    <lineage>
        <taxon>unclassified sequences</taxon>
        <taxon>metagenomes</taxon>
        <taxon>ecological metagenomes</taxon>
    </lineage>
</organism>